<dbReference type="InterPro" id="IPR003959">
    <property type="entry name" value="ATPase_AAA_core"/>
</dbReference>
<dbReference type="GO" id="GO:0006260">
    <property type="term" value="P:DNA replication"/>
    <property type="evidence" value="ECO:0007669"/>
    <property type="project" value="UniProtKB-KW"/>
</dbReference>
<feature type="domain" description="BRCT" evidence="14">
    <location>
        <begin position="317"/>
        <end position="397"/>
    </location>
</feature>
<evidence type="ECO:0000256" key="5">
    <source>
        <dbReference type="ARBA" id="ARBA00022705"/>
    </source>
</evidence>
<dbReference type="GO" id="GO:0006281">
    <property type="term" value="P:DNA repair"/>
    <property type="evidence" value="ECO:0007669"/>
    <property type="project" value="InterPro"/>
</dbReference>
<dbReference type="SUPFAM" id="SSF52113">
    <property type="entry name" value="BRCT domain"/>
    <property type="match status" value="1"/>
</dbReference>
<dbReference type="PANTHER" id="PTHR23389">
    <property type="entry name" value="CHROMOSOME TRANSMISSION FIDELITY FACTOR 18"/>
    <property type="match status" value="1"/>
</dbReference>
<dbReference type="FunFam" id="3.40.50.300:FF:000395">
    <property type="entry name" value="Replication factor C subunit 1"/>
    <property type="match status" value="1"/>
</dbReference>
<evidence type="ECO:0000256" key="7">
    <source>
        <dbReference type="ARBA" id="ARBA00022840"/>
    </source>
</evidence>
<feature type="region of interest" description="Disordered" evidence="13">
    <location>
        <begin position="1"/>
        <end position="299"/>
    </location>
</feature>
<dbReference type="GO" id="GO:0005634">
    <property type="term" value="C:nucleus"/>
    <property type="evidence" value="ECO:0007669"/>
    <property type="project" value="UniProtKB-SubCell"/>
</dbReference>
<comment type="function">
    <text evidence="10">Subunit of the replication factor C (RFC) complex which acts during elongation of primed DNA templates by DNA polymerases delta and epsilon, and is necessary for ATP-dependent loading of proliferating cell nuclear antigen (PCNA) onto primed DNA. This subunit binds to the primer-template junction. Binds the PO-B transcription element as well as other GA rich DNA sequences. Can bind single- or double-stranded DNA.</text>
</comment>
<dbReference type="CDD" id="cd18140">
    <property type="entry name" value="HLD_clamp_RFC"/>
    <property type="match status" value="1"/>
</dbReference>
<dbReference type="Proteomes" id="UP001187531">
    <property type="component" value="Unassembled WGS sequence"/>
</dbReference>
<comment type="caution">
    <text evidence="15">The sequence shown here is derived from an EMBL/GenBank/DDBJ whole genome shotgun (WGS) entry which is preliminary data.</text>
</comment>
<evidence type="ECO:0000256" key="3">
    <source>
        <dbReference type="ARBA" id="ARBA00020401"/>
    </source>
</evidence>
<accession>A0AA88L5I0</accession>
<dbReference type="Pfam" id="PF25361">
    <property type="entry name" value="AAA_lid_RFC1"/>
    <property type="match status" value="1"/>
</dbReference>
<evidence type="ECO:0000259" key="14">
    <source>
        <dbReference type="PROSITE" id="PS50172"/>
    </source>
</evidence>
<comment type="subcellular location">
    <subcellularLocation>
        <location evidence="1 12">Nucleus</location>
    </subcellularLocation>
</comment>
<dbReference type="InterPro" id="IPR027417">
    <property type="entry name" value="P-loop_NTPase"/>
</dbReference>
<evidence type="ECO:0000256" key="4">
    <source>
        <dbReference type="ARBA" id="ARBA00022553"/>
    </source>
</evidence>
<keyword evidence="8" id="KW-0238">DNA-binding</keyword>
<dbReference type="InterPro" id="IPR001357">
    <property type="entry name" value="BRCT_dom"/>
</dbReference>
<dbReference type="Gene3D" id="1.20.272.10">
    <property type="match status" value="1"/>
</dbReference>
<evidence type="ECO:0000256" key="12">
    <source>
        <dbReference type="PIRNR" id="PIRNR036578"/>
    </source>
</evidence>
<feature type="compositionally biased region" description="Basic and acidic residues" evidence="13">
    <location>
        <begin position="114"/>
        <end position="130"/>
    </location>
</feature>
<organism evidence="15 16">
    <name type="scientific">Artemia franciscana</name>
    <name type="common">Brine shrimp</name>
    <name type="synonym">Artemia sanfranciscana</name>
    <dbReference type="NCBI Taxonomy" id="6661"/>
    <lineage>
        <taxon>Eukaryota</taxon>
        <taxon>Metazoa</taxon>
        <taxon>Ecdysozoa</taxon>
        <taxon>Arthropoda</taxon>
        <taxon>Crustacea</taxon>
        <taxon>Branchiopoda</taxon>
        <taxon>Anostraca</taxon>
        <taxon>Artemiidae</taxon>
        <taxon>Artemia</taxon>
    </lineage>
</organism>
<evidence type="ECO:0000256" key="9">
    <source>
        <dbReference type="ARBA" id="ARBA00023242"/>
    </source>
</evidence>
<dbReference type="InterPro" id="IPR036420">
    <property type="entry name" value="BRCT_dom_sf"/>
</dbReference>
<dbReference type="GO" id="GO:0005524">
    <property type="term" value="F:ATP binding"/>
    <property type="evidence" value="ECO:0007669"/>
    <property type="project" value="UniProtKB-UniRule"/>
</dbReference>
<dbReference type="Gene3D" id="3.40.50.300">
    <property type="entry name" value="P-loop containing nucleotide triphosphate hydrolases"/>
    <property type="match status" value="1"/>
</dbReference>
<reference evidence="15" key="1">
    <citation type="submission" date="2023-07" db="EMBL/GenBank/DDBJ databases">
        <title>Chromosome-level genome assembly of Artemia franciscana.</title>
        <authorList>
            <person name="Jo E."/>
        </authorList>
    </citation>
    <scope>NUCLEOTIDE SEQUENCE</scope>
    <source>
        <tissue evidence="15">Whole body</tissue>
    </source>
</reference>
<dbReference type="AlphaFoldDB" id="A0AA88L5I0"/>
<keyword evidence="16" id="KW-1185">Reference proteome</keyword>
<dbReference type="FunFam" id="1.20.272.10:FF:000005">
    <property type="entry name" value="Replication factor C subunit 1"/>
    <property type="match status" value="1"/>
</dbReference>
<dbReference type="InterPro" id="IPR008921">
    <property type="entry name" value="DNA_pol3_clamp-load_cplx_C"/>
</dbReference>
<dbReference type="InterPro" id="IPR047854">
    <property type="entry name" value="RFC_lid"/>
</dbReference>
<keyword evidence="6 12" id="KW-0547">Nucleotide-binding</keyword>
<dbReference type="Gene3D" id="3.40.50.10190">
    <property type="entry name" value="BRCT domain"/>
    <property type="match status" value="1"/>
</dbReference>
<feature type="compositionally biased region" description="Basic and acidic residues" evidence="13">
    <location>
        <begin position="87"/>
        <end position="104"/>
    </location>
</feature>
<dbReference type="Pfam" id="PF00004">
    <property type="entry name" value="AAA"/>
    <property type="match status" value="1"/>
</dbReference>
<dbReference type="CDD" id="cd17752">
    <property type="entry name" value="BRCT_RFC1"/>
    <property type="match status" value="1"/>
</dbReference>
<gene>
    <name evidence="15" type="ORF">QYM36_009518</name>
</gene>
<feature type="compositionally biased region" description="Basic and acidic residues" evidence="13">
    <location>
        <begin position="51"/>
        <end position="69"/>
    </location>
</feature>
<name>A0AA88L5I0_ARTSF</name>
<dbReference type="GO" id="GO:0016887">
    <property type="term" value="F:ATP hydrolysis activity"/>
    <property type="evidence" value="ECO:0007669"/>
    <property type="project" value="InterPro"/>
</dbReference>
<keyword evidence="5 12" id="KW-0235">DNA replication</keyword>
<dbReference type="Gene3D" id="1.10.8.60">
    <property type="match status" value="1"/>
</dbReference>
<dbReference type="SUPFAM" id="SSF52540">
    <property type="entry name" value="P-loop containing nucleoside triphosphate hydrolases"/>
    <property type="match status" value="1"/>
</dbReference>
<dbReference type="EMBL" id="JAVRJZ010000014">
    <property type="protein sequence ID" value="KAK2713669.1"/>
    <property type="molecule type" value="Genomic_DNA"/>
</dbReference>
<feature type="compositionally biased region" description="Basic and acidic residues" evidence="13">
    <location>
        <begin position="230"/>
        <end position="292"/>
    </location>
</feature>
<dbReference type="CDD" id="cd00009">
    <property type="entry name" value="AAA"/>
    <property type="match status" value="1"/>
</dbReference>
<keyword evidence="9 12" id="KW-0539">Nucleus</keyword>
<comment type="similarity">
    <text evidence="2 12">Belongs to the activator 1 large subunit family.</text>
</comment>
<dbReference type="PANTHER" id="PTHR23389:SF6">
    <property type="entry name" value="REPLICATION FACTOR C SUBUNIT 1"/>
    <property type="match status" value="1"/>
</dbReference>
<dbReference type="PIRSF" id="PIRSF036578">
    <property type="entry name" value="RFC1"/>
    <property type="match status" value="1"/>
</dbReference>
<evidence type="ECO:0000256" key="8">
    <source>
        <dbReference type="ARBA" id="ARBA00023125"/>
    </source>
</evidence>
<dbReference type="GO" id="GO:0005663">
    <property type="term" value="C:DNA replication factor C complex"/>
    <property type="evidence" value="ECO:0007669"/>
    <property type="project" value="InterPro"/>
</dbReference>
<proteinExistence type="inferred from homology"/>
<evidence type="ECO:0000256" key="1">
    <source>
        <dbReference type="ARBA" id="ARBA00004123"/>
    </source>
</evidence>
<feature type="region of interest" description="Disordered" evidence="13">
    <location>
        <begin position="395"/>
        <end position="478"/>
    </location>
</feature>
<evidence type="ECO:0000256" key="6">
    <source>
        <dbReference type="ARBA" id="ARBA00022741"/>
    </source>
</evidence>
<dbReference type="PROSITE" id="PS50172">
    <property type="entry name" value="BRCT"/>
    <property type="match status" value="1"/>
</dbReference>
<evidence type="ECO:0000256" key="13">
    <source>
        <dbReference type="SAM" id="MobiDB-lite"/>
    </source>
</evidence>
<evidence type="ECO:0000256" key="2">
    <source>
        <dbReference type="ARBA" id="ARBA00006116"/>
    </source>
</evidence>
<protein>
    <recommendedName>
        <fullName evidence="3 12">Replication factor C subunit 1</fullName>
    </recommendedName>
</protein>
<dbReference type="Pfam" id="PF00533">
    <property type="entry name" value="BRCT"/>
    <property type="match status" value="1"/>
</dbReference>
<dbReference type="SMART" id="SM00382">
    <property type="entry name" value="AAA"/>
    <property type="match status" value="1"/>
</dbReference>
<dbReference type="FunFam" id="3.40.50.10190:FF:000001">
    <property type="entry name" value="Replication factor C subunit 1"/>
    <property type="match status" value="1"/>
</dbReference>
<dbReference type="GO" id="GO:0003677">
    <property type="term" value="F:DNA binding"/>
    <property type="evidence" value="ECO:0007669"/>
    <property type="project" value="UniProtKB-KW"/>
</dbReference>
<comment type="subunit">
    <text evidence="11">Large subunit of the RFC complex, an heteropentameric complex consisting of RFC1 and four small subunits RFC2, RFC3, RFC4 and RFC5; the RFC complex interacts with PCNA and the interaction involves RFC1.</text>
</comment>
<dbReference type="GO" id="GO:0003689">
    <property type="term" value="F:DNA clamp loader activity"/>
    <property type="evidence" value="ECO:0007669"/>
    <property type="project" value="UniProtKB-UniRule"/>
</dbReference>
<feature type="compositionally biased region" description="Basic and acidic residues" evidence="13">
    <location>
        <begin position="429"/>
        <end position="468"/>
    </location>
</feature>
<evidence type="ECO:0000313" key="15">
    <source>
        <dbReference type="EMBL" id="KAK2713669.1"/>
    </source>
</evidence>
<dbReference type="SMART" id="SM00292">
    <property type="entry name" value="BRCT"/>
    <property type="match status" value="1"/>
</dbReference>
<feature type="compositionally biased region" description="Basic and acidic residues" evidence="13">
    <location>
        <begin position="158"/>
        <end position="207"/>
    </location>
</feature>
<dbReference type="InterPro" id="IPR003593">
    <property type="entry name" value="AAA+_ATPase"/>
</dbReference>
<keyword evidence="4" id="KW-0597">Phosphoprotein</keyword>
<dbReference type="FunFam" id="1.10.8.60:FF:000021">
    <property type="entry name" value="Replication factor C subunit 1"/>
    <property type="match status" value="1"/>
</dbReference>
<dbReference type="SUPFAM" id="SSF48019">
    <property type="entry name" value="post-AAA+ oligomerization domain-like"/>
    <property type="match status" value="1"/>
</dbReference>
<keyword evidence="7 12" id="KW-0067">ATP-binding</keyword>
<dbReference type="Pfam" id="PF08519">
    <property type="entry name" value="RFC1"/>
    <property type="match status" value="1"/>
</dbReference>
<evidence type="ECO:0000313" key="16">
    <source>
        <dbReference type="Proteomes" id="UP001187531"/>
    </source>
</evidence>
<evidence type="ECO:0000256" key="10">
    <source>
        <dbReference type="ARBA" id="ARBA00054501"/>
    </source>
</evidence>
<evidence type="ECO:0000256" key="11">
    <source>
        <dbReference type="ARBA" id="ARBA00064311"/>
    </source>
</evidence>
<sequence>MDIRRFFSPSGGKSTDKNDKNKKRSTEEEDPVSKKKSHKKLVIIDSDEEEPIRKEKTKQESAKKSEKLKPVVVTDELFSTKKSKFTNIKDKSDGDSLHKIEEVKIPPASKLSQRMKEGDSNSKYKNKEKYTSPGKQKRKKELELSDEESPIKSSKKRKSDEAAHEKNSSKKKEDERSPKNLAKSSKEEKRMSGSKEEEIKDKEEKKEKEKHKVRRIKVESDEEDPFDIITVKKTEKARDKKKKESPTSKKKGKTYELEVTPAEKKVKAEPKLEPHPEEQKEQESGLEGEQKRKSFNYQQYLAREGPKNLGSKQIPEGAEGCLAGLTFVITGVLDSLERDQAEELVKKYGGKATHSVSGKTSFIVAGEGAGPAKLEKAKNQGIKVINEDDLLEMIKTRPGSSDAPPPVKTPKRKKKEESAEESPISNKMKKTEKAKVSPVSEKAKAEEKKKTAEKAEDIKPIDDSKMGKSSESSSSQWVDKYRPTTIKQVVGQQGDKSCLNKLIKWLRNWHKYHAPGAKPARPALWAKDDDGGFYNAALISGPPGIGKTTTAHVVAKDLGFDVVEMNASDTRSKRLLKEEVSELLTTKSLASFARGQKDQKPSANHLLIMDEVDGMAGNEDRGGIQELIQLIKSSRIPIICICNDRSHPKIRSLVGYCFDLRMPRPRIEQIRGLIMSICFKEGIKIKPEAIDDMIRGTDFDIRQIINNLSVVAAKEKNVSSEGAKKDASASKKDVRMGPWDVIHKVFSAEEHKKMSIHDKSNMFFQDYSLGPLFVQDAYLQVVPHAAKGDEKKTLELISKSSDSLCDGDLVDRIIRSTNAWSLLPVQAIYSSVIPGDLMEGHFVGQIGFPQWLGKNSTTNKNDRLLQHLQMHMRLRISGSKRAVNLDYIQYIRDAVTRPLIKEGTDGVEKSVEAMTSYDLIREDLGDILS</sequence>
<dbReference type="InterPro" id="IPR013725">
    <property type="entry name" value="DNA_replication_fac_RFC1_C"/>
</dbReference>
<dbReference type="InterPro" id="IPR012178">
    <property type="entry name" value="RFC1"/>
</dbReference>